<protein>
    <submittedName>
        <fullName evidence="6">LysR family transcriptional regulator</fullName>
    </submittedName>
</protein>
<evidence type="ECO:0000256" key="4">
    <source>
        <dbReference type="ARBA" id="ARBA00023163"/>
    </source>
</evidence>
<dbReference type="Gene3D" id="3.40.190.10">
    <property type="entry name" value="Periplasmic binding protein-like II"/>
    <property type="match status" value="2"/>
</dbReference>
<accession>A0A7X3KAE0</accession>
<dbReference type="PRINTS" id="PR00039">
    <property type="entry name" value="HTHLYSR"/>
</dbReference>
<dbReference type="GO" id="GO:0003700">
    <property type="term" value="F:DNA-binding transcription factor activity"/>
    <property type="evidence" value="ECO:0007669"/>
    <property type="project" value="InterPro"/>
</dbReference>
<dbReference type="CDD" id="cd08459">
    <property type="entry name" value="PBP2_DntR_NahR_LinR_like"/>
    <property type="match status" value="1"/>
</dbReference>
<dbReference type="InterPro" id="IPR005119">
    <property type="entry name" value="LysR_subst-bd"/>
</dbReference>
<dbReference type="SUPFAM" id="SSF46785">
    <property type="entry name" value="Winged helix' DNA-binding domain"/>
    <property type="match status" value="1"/>
</dbReference>
<organism evidence="6 7">
    <name type="scientific">Massilia cellulosiltytica</name>
    <dbReference type="NCBI Taxonomy" id="2683234"/>
    <lineage>
        <taxon>Bacteria</taxon>
        <taxon>Pseudomonadati</taxon>
        <taxon>Pseudomonadota</taxon>
        <taxon>Betaproteobacteria</taxon>
        <taxon>Burkholderiales</taxon>
        <taxon>Oxalobacteraceae</taxon>
        <taxon>Telluria group</taxon>
        <taxon>Massilia</taxon>
    </lineage>
</organism>
<comment type="caution">
    <text evidence="6">The sequence shown here is derived from an EMBL/GenBank/DDBJ whole genome shotgun (WGS) entry which is preliminary data.</text>
</comment>
<dbReference type="SUPFAM" id="SSF53850">
    <property type="entry name" value="Periplasmic binding protein-like II"/>
    <property type="match status" value="1"/>
</dbReference>
<dbReference type="PROSITE" id="PS50931">
    <property type="entry name" value="HTH_LYSR"/>
    <property type="match status" value="1"/>
</dbReference>
<reference evidence="6 7" key="1">
    <citation type="submission" date="2019-12" db="EMBL/GenBank/DDBJ databases">
        <authorList>
            <person name="Li C."/>
            <person name="Zhao J."/>
        </authorList>
    </citation>
    <scope>NUCLEOTIDE SEQUENCE [LARGE SCALE GENOMIC DNA]</scope>
    <source>
        <strain evidence="6 7">NEAU-DD11</strain>
    </source>
</reference>
<keyword evidence="7" id="KW-1185">Reference proteome</keyword>
<dbReference type="PANTHER" id="PTHR30118:SF15">
    <property type="entry name" value="TRANSCRIPTIONAL REGULATORY PROTEIN"/>
    <property type="match status" value="1"/>
</dbReference>
<keyword evidence="3" id="KW-0238">DNA-binding</keyword>
<evidence type="ECO:0000313" key="6">
    <source>
        <dbReference type="EMBL" id="MVW62926.1"/>
    </source>
</evidence>
<gene>
    <name evidence="6" type="ORF">GPY61_23700</name>
</gene>
<name>A0A7X3KAE0_9BURK</name>
<sequence length="310" mass="34471">MKLDLNLLRVLVAIHDTRNLSAAAGLLNVSQPAASAALARLRHAFGDPLFVRTPSGMTPTPRTDAIIGRTREVLDAIDRDIVAGIEFDPLRAGGEFTFCMTAIAEFVFLPRLLATLKRQAPGMRIRCVSPAPGQLRDGLQDGRIDLALGFYPDLVSADFYQQRLFSHSLVCVVRDKHPFAGPRLTAKEFRQADHIVVRDGSRSSEMLDALLASGRIDRNVVLTTSHYLCVPPVLAQSDAVAVAPRVVAGMFAERYGLRLLGLPFDVPDFDLKQHWHRKFHHDPRLVWLRTLIRREFGDGHLDDLMETLVA</sequence>
<dbReference type="Pfam" id="PF03466">
    <property type="entry name" value="LysR_substrate"/>
    <property type="match status" value="1"/>
</dbReference>
<dbReference type="Proteomes" id="UP000443353">
    <property type="component" value="Unassembled WGS sequence"/>
</dbReference>
<evidence type="ECO:0000313" key="7">
    <source>
        <dbReference type="Proteomes" id="UP000443353"/>
    </source>
</evidence>
<dbReference type="Gene3D" id="1.10.10.10">
    <property type="entry name" value="Winged helix-like DNA-binding domain superfamily/Winged helix DNA-binding domain"/>
    <property type="match status" value="1"/>
</dbReference>
<proteinExistence type="inferred from homology"/>
<dbReference type="AlphaFoldDB" id="A0A7X3KAE0"/>
<comment type="similarity">
    <text evidence="1">Belongs to the LysR transcriptional regulatory family.</text>
</comment>
<dbReference type="InterPro" id="IPR036390">
    <property type="entry name" value="WH_DNA-bd_sf"/>
</dbReference>
<evidence type="ECO:0000256" key="3">
    <source>
        <dbReference type="ARBA" id="ARBA00023125"/>
    </source>
</evidence>
<dbReference type="GO" id="GO:0003677">
    <property type="term" value="F:DNA binding"/>
    <property type="evidence" value="ECO:0007669"/>
    <property type="project" value="UniProtKB-KW"/>
</dbReference>
<dbReference type="InterPro" id="IPR036388">
    <property type="entry name" value="WH-like_DNA-bd_sf"/>
</dbReference>
<evidence type="ECO:0000256" key="2">
    <source>
        <dbReference type="ARBA" id="ARBA00023015"/>
    </source>
</evidence>
<dbReference type="RefSeq" id="WP_160410101.1">
    <property type="nucleotide sequence ID" value="NZ_WSES01000007.1"/>
</dbReference>
<evidence type="ECO:0000259" key="5">
    <source>
        <dbReference type="PROSITE" id="PS50931"/>
    </source>
</evidence>
<dbReference type="PANTHER" id="PTHR30118">
    <property type="entry name" value="HTH-TYPE TRANSCRIPTIONAL REGULATOR LEUO-RELATED"/>
    <property type="match status" value="1"/>
</dbReference>
<feature type="domain" description="HTH lysR-type" evidence="5">
    <location>
        <begin position="3"/>
        <end position="60"/>
    </location>
</feature>
<evidence type="ECO:0000256" key="1">
    <source>
        <dbReference type="ARBA" id="ARBA00009437"/>
    </source>
</evidence>
<dbReference type="Pfam" id="PF00126">
    <property type="entry name" value="HTH_1"/>
    <property type="match status" value="1"/>
</dbReference>
<dbReference type="EMBL" id="WSES01000007">
    <property type="protein sequence ID" value="MVW62926.1"/>
    <property type="molecule type" value="Genomic_DNA"/>
</dbReference>
<keyword evidence="4" id="KW-0804">Transcription</keyword>
<keyword evidence="2" id="KW-0805">Transcription regulation</keyword>
<dbReference type="InterPro" id="IPR000847">
    <property type="entry name" value="LysR_HTH_N"/>
</dbReference>
<dbReference type="InterPro" id="IPR050389">
    <property type="entry name" value="LysR-type_TF"/>
</dbReference>